<dbReference type="SUPFAM" id="SSF81296">
    <property type="entry name" value="E set domains"/>
    <property type="match status" value="1"/>
</dbReference>
<proteinExistence type="predicted"/>
<dbReference type="HOGENOM" id="CLU_075601_0_0_1"/>
<comment type="caution">
    <text evidence="2">The sequence shown here is derived from an EMBL/GenBank/DDBJ whole genome shotgun (WGS) entry which is preliminary data.</text>
</comment>
<dbReference type="OrthoDB" id="2189698at2759"/>
<dbReference type="Proteomes" id="UP000031056">
    <property type="component" value="Unassembled WGS sequence"/>
</dbReference>
<keyword evidence="3" id="KW-1185">Reference proteome</keyword>
<protein>
    <recommendedName>
        <fullName evidence="1">Arrestin-like N-terminal domain-containing protein</fullName>
    </recommendedName>
</protein>
<organism evidence="2 3">
    <name type="scientific">Ordospora colligata OC4</name>
    <dbReference type="NCBI Taxonomy" id="1354746"/>
    <lineage>
        <taxon>Eukaryota</taxon>
        <taxon>Fungi</taxon>
        <taxon>Fungi incertae sedis</taxon>
        <taxon>Microsporidia</taxon>
        <taxon>Ordosporidae</taxon>
        <taxon>Ordospora</taxon>
    </lineage>
</organism>
<dbReference type="Pfam" id="PF00339">
    <property type="entry name" value="Arrestin_N"/>
    <property type="match status" value="1"/>
</dbReference>
<reference evidence="2 3" key="1">
    <citation type="journal article" date="2014" name="MBio">
        <title>The Ordospora colligata genome; evolution of extreme reduction in microsporidia and host-to-parasite horizontal gene transfer.</title>
        <authorList>
            <person name="Pombert J.-F."/>
            <person name="Haag K.L."/>
            <person name="Beidas S."/>
            <person name="Ebert D."/>
            <person name="Keeling P.J."/>
        </authorList>
    </citation>
    <scope>NUCLEOTIDE SEQUENCE [LARGE SCALE GENOMIC DNA]</scope>
    <source>
        <strain evidence="2 3">OC4</strain>
    </source>
</reference>
<dbReference type="InterPro" id="IPR014756">
    <property type="entry name" value="Ig_E-set"/>
</dbReference>
<dbReference type="InParanoid" id="A0A0B2UFG8"/>
<feature type="domain" description="Arrestin-like N-terminal" evidence="1">
    <location>
        <begin position="6"/>
        <end position="104"/>
    </location>
</feature>
<dbReference type="AlphaFoldDB" id="A0A0B2UFG8"/>
<dbReference type="RefSeq" id="XP_014563838.1">
    <property type="nucleotide sequence ID" value="XM_014708352.1"/>
</dbReference>
<evidence type="ECO:0000259" key="1">
    <source>
        <dbReference type="Pfam" id="PF00339"/>
    </source>
</evidence>
<dbReference type="Gene3D" id="2.60.40.640">
    <property type="match status" value="2"/>
</dbReference>
<gene>
    <name evidence="2" type="ORF">M896_052060</name>
</gene>
<accession>A0A0B2UFG8</accession>
<evidence type="ECO:0000313" key="3">
    <source>
        <dbReference type="Proteomes" id="UP000031056"/>
    </source>
</evidence>
<dbReference type="VEuPathDB" id="MicrosporidiaDB:M896_052060"/>
<dbReference type="GeneID" id="26261859"/>
<name>A0A0B2UFG8_9MICR</name>
<dbReference type="InterPro" id="IPR014752">
    <property type="entry name" value="Arrestin-like_C"/>
</dbReference>
<dbReference type="InterPro" id="IPR011021">
    <property type="entry name" value="Arrestin-like_N"/>
</dbReference>
<dbReference type="EMBL" id="JOKQ01000005">
    <property type="protein sequence ID" value="KHN69796.1"/>
    <property type="molecule type" value="Genomic_DNA"/>
</dbReference>
<sequence length="321" mass="36496">METSVRIELNKELYVCGDEVRGAIEIKTRNPLCISKINLKLLRKMEMNIQRTEEGKHEEDTFEAINRSINKYCYQFQVYANDDPLEEISSGHHRFPFKFGLRRDDGGSSEVKGVYFDLLCSIKGSYELHADIHMLGIHNPVYSAHKEMQVIENCTEPKAFHATVEIQSPICLFTRKYDVSFELNKQFYFSGDALAIRACIPSKTPKIKCMECFLYEILSISANGQEEIRTKYIAGGEGVNEEEGRASTLCLRIPSTTSSTFTDNDAGMRIVLFISLGLSKGAPIKIKKYLQIVKKRIAYPEIDSINVLEGEIYPEKVFVLS</sequence>
<evidence type="ECO:0000313" key="2">
    <source>
        <dbReference type="EMBL" id="KHN69796.1"/>
    </source>
</evidence>